<evidence type="ECO:0000259" key="6">
    <source>
        <dbReference type="PROSITE" id="PS50888"/>
    </source>
</evidence>
<organism evidence="7 8">
    <name type="scientific">Hevea brasiliensis</name>
    <name type="common">Para rubber tree</name>
    <name type="synonym">Siphonia brasiliensis</name>
    <dbReference type="NCBI Taxonomy" id="3981"/>
    <lineage>
        <taxon>Eukaryota</taxon>
        <taxon>Viridiplantae</taxon>
        <taxon>Streptophyta</taxon>
        <taxon>Embryophyta</taxon>
        <taxon>Tracheophyta</taxon>
        <taxon>Spermatophyta</taxon>
        <taxon>Magnoliopsida</taxon>
        <taxon>eudicotyledons</taxon>
        <taxon>Gunneridae</taxon>
        <taxon>Pentapetalae</taxon>
        <taxon>rosids</taxon>
        <taxon>fabids</taxon>
        <taxon>Malpighiales</taxon>
        <taxon>Euphorbiaceae</taxon>
        <taxon>Crotonoideae</taxon>
        <taxon>Micrandreae</taxon>
        <taxon>Hevea</taxon>
    </lineage>
</organism>
<dbReference type="InterPro" id="IPR011598">
    <property type="entry name" value="bHLH_dom"/>
</dbReference>
<name>A0A6A6MAS9_HEVBR</name>
<dbReference type="InterPro" id="IPR036638">
    <property type="entry name" value="HLH_DNA-bd_sf"/>
</dbReference>
<evidence type="ECO:0000256" key="1">
    <source>
        <dbReference type="ARBA" id="ARBA00004123"/>
    </source>
</evidence>
<comment type="caution">
    <text evidence="7">The sequence shown here is derived from an EMBL/GenBank/DDBJ whole genome shotgun (WGS) entry which is preliminary data.</text>
</comment>
<keyword evidence="4" id="KW-0539">Nucleus</keyword>
<dbReference type="PROSITE" id="PS50888">
    <property type="entry name" value="BHLH"/>
    <property type="match status" value="1"/>
</dbReference>
<dbReference type="SMART" id="SM00353">
    <property type="entry name" value="HLH"/>
    <property type="match status" value="1"/>
</dbReference>
<feature type="compositionally biased region" description="Basic and acidic residues" evidence="5">
    <location>
        <begin position="182"/>
        <end position="210"/>
    </location>
</feature>
<evidence type="ECO:0000256" key="3">
    <source>
        <dbReference type="ARBA" id="ARBA00023163"/>
    </source>
</evidence>
<dbReference type="PANTHER" id="PTHR12565">
    <property type="entry name" value="STEROL REGULATORY ELEMENT-BINDING PROTEIN"/>
    <property type="match status" value="1"/>
</dbReference>
<reference evidence="7 8" key="1">
    <citation type="journal article" date="2020" name="Mol. Plant">
        <title>The Chromosome-Based Rubber Tree Genome Provides New Insights into Spurge Genome Evolution and Rubber Biosynthesis.</title>
        <authorList>
            <person name="Liu J."/>
            <person name="Shi C."/>
            <person name="Shi C.C."/>
            <person name="Li W."/>
            <person name="Zhang Q.J."/>
            <person name="Zhang Y."/>
            <person name="Li K."/>
            <person name="Lu H.F."/>
            <person name="Shi C."/>
            <person name="Zhu S.T."/>
            <person name="Xiao Z.Y."/>
            <person name="Nan H."/>
            <person name="Yue Y."/>
            <person name="Zhu X.G."/>
            <person name="Wu Y."/>
            <person name="Hong X.N."/>
            <person name="Fan G.Y."/>
            <person name="Tong Y."/>
            <person name="Zhang D."/>
            <person name="Mao C.L."/>
            <person name="Liu Y.L."/>
            <person name="Hao S.J."/>
            <person name="Liu W.Q."/>
            <person name="Lv M.Q."/>
            <person name="Zhang H.B."/>
            <person name="Liu Y."/>
            <person name="Hu-Tang G.R."/>
            <person name="Wang J.P."/>
            <person name="Wang J.H."/>
            <person name="Sun Y.H."/>
            <person name="Ni S.B."/>
            <person name="Chen W.B."/>
            <person name="Zhang X.C."/>
            <person name="Jiao Y.N."/>
            <person name="Eichler E.E."/>
            <person name="Li G.H."/>
            <person name="Liu X."/>
            <person name="Gao L.Z."/>
        </authorList>
    </citation>
    <scope>NUCLEOTIDE SEQUENCE [LARGE SCALE GENOMIC DNA]</scope>
    <source>
        <strain evidence="8">cv. GT1</strain>
        <tissue evidence="7">Leaf</tissue>
    </source>
</reference>
<keyword evidence="8" id="KW-1185">Reference proteome</keyword>
<dbReference type="GO" id="GO:0046983">
    <property type="term" value="F:protein dimerization activity"/>
    <property type="evidence" value="ECO:0007669"/>
    <property type="project" value="InterPro"/>
</dbReference>
<evidence type="ECO:0000313" key="8">
    <source>
        <dbReference type="Proteomes" id="UP000467840"/>
    </source>
</evidence>
<feature type="domain" description="BHLH" evidence="6">
    <location>
        <begin position="233"/>
        <end position="283"/>
    </location>
</feature>
<dbReference type="SUPFAM" id="SSF47459">
    <property type="entry name" value="HLH, helix-loop-helix DNA-binding domain"/>
    <property type="match status" value="1"/>
</dbReference>
<gene>
    <name evidence="7" type="ORF">GH714_004226</name>
</gene>
<sequence length="346" mass="37944">MGGNGDNNDGKAFQNGGQSVINCQSSGMSGNPFFASAWDPVVSMSQHENFGGSSMVSHSEFTNSPYPVVMENQGNSTTSHLVHYPSDSSYAELMPKFPSYGSGSFSEMVCSFGLTECSQVANTGCHLNYSSNKEANVERTITNCVESQEDRQLTEEPIIGATPDGKRRKRVAESNSPFDPNKNAEGERQKDPSGHSSEVQKEQDEKKPRTEQNTAANLRGKQAAKQAKDNSHSGEAPNENYIHVRREKISERMRLLQELVPGCNKITGKAVMLDEIINYVQSLQQQVEFLSMKLATVNPELSHDIERILSKDAALDHDLQSLFQMGFDSSSAIDSLGANGRLKPEL</sequence>
<dbReference type="EMBL" id="JAAGAX010000006">
    <property type="protein sequence ID" value="KAF2309605.1"/>
    <property type="molecule type" value="Genomic_DNA"/>
</dbReference>
<evidence type="ECO:0000256" key="2">
    <source>
        <dbReference type="ARBA" id="ARBA00023015"/>
    </source>
</evidence>
<evidence type="ECO:0000313" key="7">
    <source>
        <dbReference type="EMBL" id="KAF2309605.1"/>
    </source>
</evidence>
<dbReference type="InterPro" id="IPR024097">
    <property type="entry name" value="bHLH_ZIP_TF"/>
</dbReference>
<dbReference type="GO" id="GO:0003700">
    <property type="term" value="F:DNA-binding transcription factor activity"/>
    <property type="evidence" value="ECO:0007669"/>
    <property type="project" value="TreeGrafter"/>
</dbReference>
<keyword evidence="2" id="KW-0805">Transcription regulation</keyword>
<protein>
    <recommendedName>
        <fullName evidence="6">BHLH domain-containing protein</fullName>
    </recommendedName>
</protein>
<dbReference type="Proteomes" id="UP000467840">
    <property type="component" value="Chromosome 14"/>
</dbReference>
<proteinExistence type="predicted"/>
<dbReference type="GO" id="GO:0005634">
    <property type="term" value="C:nucleus"/>
    <property type="evidence" value="ECO:0007669"/>
    <property type="project" value="UniProtKB-SubCell"/>
</dbReference>
<feature type="region of interest" description="Disordered" evidence="5">
    <location>
        <begin position="148"/>
        <end position="242"/>
    </location>
</feature>
<dbReference type="PANTHER" id="PTHR12565:SF312">
    <property type="entry name" value="TRANSCRIPTION FACTOR BHLH74"/>
    <property type="match status" value="1"/>
</dbReference>
<accession>A0A6A6MAS9</accession>
<keyword evidence="3" id="KW-0804">Transcription</keyword>
<evidence type="ECO:0000256" key="4">
    <source>
        <dbReference type="ARBA" id="ARBA00023242"/>
    </source>
</evidence>
<evidence type="ECO:0000256" key="5">
    <source>
        <dbReference type="SAM" id="MobiDB-lite"/>
    </source>
</evidence>
<dbReference type="Gene3D" id="4.10.280.10">
    <property type="entry name" value="Helix-loop-helix DNA-binding domain"/>
    <property type="match status" value="1"/>
</dbReference>
<dbReference type="AlphaFoldDB" id="A0A6A6MAS9"/>
<comment type="subcellular location">
    <subcellularLocation>
        <location evidence="1">Nucleus</location>
    </subcellularLocation>
</comment>